<accession>A0A3D8RY44</accession>
<reference evidence="2 3" key="1">
    <citation type="journal article" date="2018" name="IMA Fungus">
        <title>IMA Genome-F 9: Draft genome sequence of Annulohypoxylon stygium, Aspergillus mulundensis, Berkeleyomyces basicola (syn. Thielaviopsis basicola), Ceratocystis smalleyi, two Cercospora beticola strains, Coleophoma cylindrospora, Fusarium fracticaudum, Phialophora cf. hyalina, and Morchella septimelata.</title>
        <authorList>
            <person name="Wingfield B.D."/>
            <person name="Bills G.F."/>
            <person name="Dong Y."/>
            <person name="Huang W."/>
            <person name="Nel W.J."/>
            <person name="Swalarsk-Parry B.S."/>
            <person name="Vaghefi N."/>
            <person name="Wilken P.M."/>
            <person name="An Z."/>
            <person name="de Beer Z.W."/>
            <person name="De Vos L."/>
            <person name="Chen L."/>
            <person name="Duong T.A."/>
            <person name="Gao Y."/>
            <person name="Hammerbacher A."/>
            <person name="Kikkert J.R."/>
            <person name="Li Y."/>
            <person name="Li H."/>
            <person name="Li K."/>
            <person name="Li Q."/>
            <person name="Liu X."/>
            <person name="Ma X."/>
            <person name="Naidoo K."/>
            <person name="Pethybridge S.J."/>
            <person name="Sun J."/>
            <person name="Steenkamp E.T."/>
            <person name="van der Nest M.A."/>
            <person name="van Wyk S."/>
            <person name="Wingfield M.J."/>
            <person name="Xiong C."/>
            <person name="Yue Q."/>
            <person name="Zhang X."/>
        </authorList>
    </citation>
    <scope>NUCLEOTIDE SEQUENCE [LARGE SCALE GENOMIC DNA]</scope>
    <source>
        <strain evidence="2 3">DSM 5745</strain>
    </source>
</reference>
<feature type="compositionally biased region" description="Polar residues" evidence="1">
    <location>
        <begin position="195"/>
        <end position="210"/>
    </location>
</feature>
<dbReference type="AlphaFoldDB" id="A0A3D8RY44"/>
<gene>
    <name evidence="2" type="ORF">DSM5745_05835</name>
</gene>
<dbReference type="OrthoDB" id="3641178at2759"/>
<feature type="compositionally biased region" description="Polar residues" evidence="1">
    <location>
        <begin position="427"/>
        <end position="441"/>
    </location>
</feature>
<keyword evidence="3" id="KW-1185">Reference proteome</keyword>
<organism evidence="2 3">
    <name type="scientific">Aspergillus mulundensis</name>
    <dbReference type="NCBI Taxonomy" id="1810919"/>
    <lineage>
        <taxon>Eukaryota</taxon>
        <taxon>Fungi</taxon>
        <taxon>Dikarya</taxon>
        <taxon>Ascomycota</taxon>
        <taxon>Pezizomycotina</taxon>
        <taxon>Eurotiomycetes</taxon>
        <taxon>Eurotiomycetidae</taxon>
        <taxon>Eurotiales</taxon>
        <taxon>Aspergillaceae</taxon>
        <taxon>Aspergillus</taxon>
        <taxon>Aspergillus subgen. Nidulantes</taxon>
    </lineage>
</organism>
<protein>
    <submittedName>
        <fullName evidence="2">Uncharacterized protein</fullName>
    </submittedName>
</protein>
<feature type="region of interest" description="Disordered" evidence="1">
    <location>
        <begin position="171"/>
        <end position="210"/>
    </location>
</feature>
<sequence>MTSITIAAKSSLFEPAHAPLTPFTRTQWRHALREIKLLYVQKQYKRCLARSSSILAGAREPINSIYKLYLHFYSAICYEAMGLYAHDYSSKKVPLLREALGCFAACLSAFPVEVEVESELEVELGQAVLVRRDSGVGFASHDEVECDFGPGYKGGDSDDVFGSETGIELSAVGEDPEESPSLSPSPSSSSTPTPYASTVGSRSRSRSISPADTIVTSITDFIDRTLDCPDDDPFLADSDCEDPISLELGVDSEDFEAIHILDEKDPGQGQPLVPSPLQVRKSKTARPLSLFLPSLDNHHRKENTNAFMTPQSESYAAAAMELSTRARARPLPSLPIACSKFNTDPSKRNTITPPPPPSLSLNAHIHAYNTSLSFLHTQISSTITHLQSQIQDVTALQQARATSRRSGNFQRSASFWSFSPVKDGTSSRRNSSYTQDSGVSSSRREGIADRISRLRAEGWDTVGLRNPGRGWKGEEYYREFCGMALDELYLG</sequence>
<dbReference type="RefSeq" id="XP_026603683.1">
    <property type="nucleotide sequence ID" value="XM_026747851.1"/>
</dbReference>
<dbReference type="GeneID" id="38116205"/>
<evidence type="ECO:0000256" key="1">
    <source>
        <dbReference type="SAM" id="MobiDB-lite"/>
    </source>
</evidence>
<dbReference type="Proteomes" id="UP000256690">
    <property type="component" value="Unassembled WGS sequence"/>
</dbReference>
<evidence type="ECO:0000313" key="3">
    <source>
        <dbReference type="Proteomes" id="UP000256690"/>
    </source>
</evidence>
<name>A0A3D8RY44_9EURO</name>
<feature type="compositionally biased region" description="Low complexity" evidence="1">
    <location>
        <begin position="179"/>
        <end position="194"/>
    </location>
</feature>
<feature type="region of interest" description="Disordered" evidence="1">
    <location>
        <begin position="421"/>
        <end position="446"/>
    </location>
</feature>
<comment type="caution">
    <text evidence="2">The sequence shown here is derived from an EMBL/GenBank/DDBJ whole genome shotgun (WGS) entry which is preliminary data.</text>
</comment>
<dbReference type="EMBL" id="PVWQ01000006">
    <property type="protein sequence ID" value="RDW78983.1"/>
    <property type="molecule type" value="Genomic_DNA"/>
</dbReference>
<proteinExistence type="predicted"/>
<evidence type="ECO:0000313" key="2">
    <source>
        <dbReference type="EMBL" id="RDW78983.1"/>
    </source>
</evidence>